<sequence>MNKSKKLKFLNKKPPNQWTCFPQHSGFGLSHSANQSHLENAPLTIFYGGKVLVFDNFPAEKAKDLMQMARTQTATSPIPALNPQPNSSEMPIARRASLHRFLEKRKERIIAKAPYQVNGSPASMIKPEDKKSWLGLAPQLAEDDRKFEYRR</sequence>
<feature type="region of interest" description="Disordered" evidence="5">
    <location>
        <begin position="69"/>
        <end position="90"/>
    </location>
</feature>
<dbReference type="GO" id="GO:2000022">
    <property type="term" value="P:regulation of jasmonic acid mediated signaling pathway"/>
    <property type="evidence" value="ECO:0007669"/>
    <property type="project" value="UniProtKB-UniRule"/>
</dbReference>
<evidence type="ECO:0000313" key="8">
    <source>
        <dbReference type="RefSeq" id="XP_039126902.1"/>
    </source>
</evidence>
<dbReference type="GO" id="GO:0009611">
    <property type="term" value="P:response to wounding"/>
    <property type="evidence" value="ECO:0007669"/>
    <property type="project" value="UniProtKB-UniRule"/>
</dbReference>
<gene>
    <name evidence="8" type="primary">LOC120263047</name>
</gene>
<protein>
    <recommendedName>
        <fullName evidence="4">Protein TIFY</fullName>
    </recommendedName>
    <alternativeName>
        <fullName evidence="4">Jasmonate ZIM domain-containing protein</fullName>
    </alternativeName>
</protein>
<organism evidence="7 8">
    <name type="scientific">Dioscorea cayennensis subsp. rotundata</name>
    <name type="common">White Guinea yam</name>
    <name type="synonym">Dioscorea rotundata</name>
    <dbReference type="NCBI Taxonomy" id="55577"/>
    <lineage>
        <taxon>Eukaryota</taxon>
        <taxon>Viridiplantae</taxon>
        <taxon>Streptophyta</taxon>
        <taxon>Embryophyta</taxon>
        <taxon>Tracheophyta</taxon>
        <taxon>Spermatophyta</taxon>
        <taxon>Magnoliopsida</taxon>
        <taxon>Liliopsida</taxon>
        <taxon>Dioscoreales</taxon>
        <taxon>Dioscoreaceae</taxon>
        <taxon>Dioscorea</taxon>
    </lineage>
</organism>
<evidence type="ECO:0000259" key="6">
    <source>
        <dbReference type="PROSITE" id="PS51320"/>
    </source>
</evidence>
<comment type="domain">
    <text evidence="4">The jas domain is required for interaction with COI1.</text>
</comment>
<dbReference type="InterPro" id="IPR018467">
    <property type="entry name" value="CCT_CS"/>
</dbReference>
<dbReference type="PANTHER" id="PTHR33077:SF140">
    <property type="entry name" value="PROTEIN TIFY 10B"/>
    <property type="match status" value="1"/>
</dbReference>
<proteinExistence type="inferred from homology"/>
<dbReference type="GO" id="GO:0005634">
    <property type="term" value="C:nucleus"/>
    <property type="evidence" value="ECO:0007669"/>
    <property type="project" value="UniProtKB-SubCell"/>
</dbReference>
<evidence type="ECO:0000256" key="2">
    <source>
        <dbReference type="ARBA" id="ARBA00022819"/>
    </source>
</evidence>
<comment type="function">
    <text evidence="4">Repressor of jasmonate responses.</text>
</comment>
<evidence type="ECO:0000313" key="7">
    <source>
        <dbReference type="Proteomes" id="UP001515500"/>
    </source>
</evidence>
<keyword evidence="3" id="KW-0832">Ubl conjugation</keyword>
<dbReference type="Pfam" id="PF06200">
    <property type="entry name" value="tify"/>
    <property type="match status" value="1"/>
</dbReference>
<keyword evidence="4" id="KW-0539">Nucleus</keyword>
<dbReference type="GO" id="GO:0031347">
    <property type="term" value="P:regulation of defense response"/>
    <property type="evidence" value="ECO:0007669"/>
    <property type="project" value="UniProtKB-UniRule"/>
</dbReference>
<evidence type="ECO:0000256" key="3">
    <source>
        <dbReference type="ARBA" id="ARBA00022843"/>
    </source>
</evidence>
<keyword evidence="7" id="KW-1185">Reference proteome</keyword>
<comment type="subcellular location">
    <subcellularLocation>
        <location evidence="4">Nucleus</location>
    </subcellularLocation>
</comment>
<dbReference type="SMART" id="SM00979">
    <property type="entry name" value="TIFY"/>
    <property type="match status" value="1"/>
</dbReference>
<dbReference type="AlphaFoldDB" id="A0AB40BHN7"/>
<dbReference type="Pfam" id="PF09425">
    <property type="entry name" value="Jas_motif"/>
    <property type="match status" value="1"/>
</dbReference>
<dbReference type="Proteomes" id="UP001515500">
    <property type="component" value="Chromosome 6"/>
</dbReference>
<dbReference type="RefSeq" id="XP_039126902.1">
    <property type="nucleotide sequence ID" value="XM_039270968.1"/>
</dbReference>
<accession>A0AB40BHN7</accession>
<evidence type="ECO:0000256" key="5">
    <source>
        <dbReference type="SAM" id="MobiDB-lite"/>
    </source>
</evidence>
<dbReference type="InterPro" id="IPR040390">
    <property type="entry name" value="TIFY/JAZ"/>
</dbReference>
<dbReference type="GeneID" id="120263047"/>
<comment type="similarity">
    <text evidence="1 4">Belongs to the TIFY/JAZ family.</text>
</comment>
<keyword evidence="2 4" id="KW-1184">Jasmonic acid signaling pathway</keyword>
<feature type="domain" description="Tify" evidence="6">
    <location>
        <begin position="36"/>
        <end position="71"/>
    </location>
</feature>
<evidence type="ECO:0000256" key="4">
    <source>
        <dbReference type="RuleBase" id="RU369065"/>
    </source>
</evidence>
<dbReference type="PROSITE" id="PS51320">
    <property type="entry name" value="TIFY"/>
    <property type="match status" value="1"/>
</dbReference>
<dbReference type="InterPro" id="IPR010399">
    <property type="entry name" value="Tify_dom"/>
</dbReference>
<evidence type="ECO:0000256" key="1">
    <source>
        <dbReference type="ARBA" id="ARBA00008614"/>
    </source>
</evidence>
<reference evidence="8" key="1">
    <citation type="submission" date="2025-08" db="UniProtKB">
        <authorList>
            <consortium name="RefSeq"/>
        </authorList>
    </citation>
    <scope>IDENTIFICATION</scope>
</reference>
<name>A0AB40BHN7_DIOCR</name>
<dbReference type="PANTHER" id="PTHR33077">
    <property type="entry name" value="PROTEIN TIFY 4A-RELATED-RELATED"/>
    <property type="match status" value="1"/>
</dbReference>